<keyword evidence="1" id="KW-0812">Transmembrane</keyword>
<protein>
    <submittedName>
        <fullName evidence="2">Uncharacterized protein</fullName>
    </submittedName>
</protein>
<gene>
    <name evidence="2" type="ORF">IFO69_08285</name>
</gene>
<name>A0ABR9AJN1_9BACT</name>
<reference evidence="2 3" key="1">
    <citation type="submission" date="2020-09" db="EMBL/GenBank/DDBJ databases">
        <title>Echinicola sp. CAU 1574 isolated from sand of Sido Beach.</title>
        <authorList>
            <person name="Kim W."/>
        </authorList>
    </citation>
    <scope>NUCLEOTIDE SEQUENCE [LARGE SCALE GENOMIC DNA]</scope>
    <source>
        <strain evidence="2 3">CAU 1574</strain>
    </source>
</reference>
<proteinExistence type="predicted"/>
<feature type="transmembrane region" description="Helical" evidence="1">
    <location>
        <begin position="12"/>
        <end position="33"/>
    </location>
</feature>
<keyword evidence="1" id="KW-1133">Transmembrane helix</keyword>
<evidence type="ECO:0000313" key="2">
    <source>
        <dbReference type="EMBL" id="MBD8488739.1"/>
    </source>
</evidence>
<feature type="transmembrane region" description="Helical" evidence="1">
    <location>
        <begin position="45"/>
        <end position="66"/>
    </location>
</feature>
<organism evidence="2 3">
    <name type="scientific">Echinicola arenosa</name>
    <dbReference type="NCBI Taxonomy" id="2774144"/>
    <lineage>
        <taxon>Bacteria</taxon>
        <taxon>Pseudomonadati</taxon>
        <taxon>Bacteroidota</taxon>
        <taxon>Cytophagia</taxon>
        <taxon>Cytophagales</taxon>
        <taxon>Cyclobacteriaceae</taxon>
        <taxon>Echinicola</taxon>
    </lineage>
</organism>
<feature type="transmembrane region" description="Helical" evidence="1">
    <location>
        <begin position="72"/>
        <end position="88"/>
    </location>
</feature>
<sequence length="89" mass="10371">MKKQVDSVNENYLIPALLAFGLFALVTAVYFFSQWSNTPLEMKELPHLQMNMICFSILALLCFYLTFLKKRWLSIIGLTLGLAYCFFYL</sequence>
<keyword evidence="1" id="KW-0472">Membrane</keyword>
<keyword evidence="3" id="KW-1185">Reference proteome</keyword>
<accession>A0ABR9AJN1</accession>
<dbReference type="Proteomes" id="UP000647133">
    <property type="component" value="Unassembled WGS sequence"/>
</dbReference>
<evidence type="ECO:0000313" key="3">
    <source>
        <dbReference type="Proteomes" id="UP000647133"/>
    </source>
</evidence>
<evidence type="ECO:0000256" key="1">
    <source>
        <dbReference type="SAM" id="Phobius"/>
    </source>
</evidence>
<dbReference type="EMBL" id="JACYTQ010000002">
    <property type="protein sequence ID" value="MBD8488739.1"/>
    <property type="molecule type" value="Genomic_DNA"/>
</dbReference>
<comment type="caution">
    <text evidence="2">The sequence shown here is derived from an EMBL/GenBank/DDBJ whole genome shotgun (WGS) entry which is preliminary data.</text>
</comment>
<dbReference type="RefSeq" id="WP_192009591.1">
    <property type="nucleotide sequence ID" value="NZ_JACYTQ010000002.1"/>
</dbReference>